<evidence type="ECO:0000259" key="1">
    <source>
        <dbReference type="PROSITE" id="PS50181"/>
    </source>
</evidence>
<name>A0A6A4I7U2_9AGAR</name>
<evidence type="ECO:0000313" key="3">
    <source>
        <dbReference type="Proteomes" id="UP000799118"/>
    </source>
</evidence>
<accession>A0A6A4I7U2</accession>
<dbReference type="PROSITE" id="PS50181">
    <property type="entry name" value="FBOX"/>
    <property type="match status" value="1"/>
</dbReference>
<reference evidence="2" key="1">
    <citation type="journal article" date="2019" name="Environ. Microbiol.">
        <title>Fungal ecological strategies reflected in gene transcription - a case study of two litter decomposers.</title>
        <authorList>
            <person name="Barbi F."/>
            <person name="Kohler A."/>
            <person name="Barry K."/>
            <person name="Baskaran P."/>
            <person name="Daum C."/>
            <person name="Fauchery L."/>
            <person name="Ihrmark K."/>
            <person name="Kuo A."/>
            <person name="LaButti K."/>
            <person name="Lipzen A."/>
            <person name="Morin E."/>
            <person name="Grigoriev I.V."/>
            <person name="Henrissat B."/>
            <person name="Lindahl B."/>
            <person name="Martin F."/>
        </authorList>
    </citation>
    <scope>NUCLEOTIDE SEQUENCE</scope>
    <source>
        <strain evidence="2">JB14</strain>
    </source>
</reference>
<gene>
    <name evidence="2" type="ORF">BT96DRAFT_853379</name>
</gene>
<dbReference type="InterPro" id="IPR036047">
    <property type="entry name" value="F-box-like_dom_sf"/>
</dbReference>
<dbReference type="SMART" id="SM00256">
    <property type="entry name" value="FBOX"/>
    <property type="match status" value="1"/>
</dbReference>
<feature type="domain" description="F-box" evidence="1">
    <location>
        <begin position="6"/>
        <end position="52"/>
    </location>
</feature>
<dbReference type="EMBL" id="ML769413">
    <property type="protein sequence ID" value="KAE9404874.1"/>
    <property type="molecule type" value="Genomic_DNA"/>
</dbReference>
<keyword evidence="3" id="KW-1185">Reference proteome</keyword>
<dbReference type="AlphaFoldDB" id="A0A6A4I7U2"/>
<dbReference type="InterPro" id="IPR001810">
    <property type="entry name" value="F-box_dom"/>
</dbReference>
<dbReference type="Gene3D" id="1.20.1280.50">
    <property type="match status" value="1"/>
</dbReference>
<sequence length="535" mass="60947">MSNPTNMLLDIFPTEIIIRLLAQLDPISLLRCRLVCRLLRDIIAETVTFNYDIELAITGQEDGESCHLSPAQKLEMLRSHQAYWTELRWSTETVYTMKGGGLWELFGNILAQKHVEQSFTFVQLPSTYRNIPEREWTVEVDVPQRILDFGVDPSQDLLMLIEMPRSRTLLQQYYRIHVQTMSTAEKHPLITGSDVIDHRASSNHTSFSIQISSEHVGILFRARQAGPKNELLIWEWKTGRKKFHLRGNEFQSFCFLSDEHVVLTLMSSPEIYVEAALVIVDFEREGPDEKTFRNITHGLAFSLPEFGPSAEPLMFTVRSDPSPLWSPHSDLHVPFHISQDARMFVASLWVRNISFLDHLTLFVPKSTLLSRVDSLGPMSASLLLPWEAWGPTGSRMTKLDIFSAMGFDSWSCHDHGTKFIIPECSSRTQNRFTIQVFDFNQYSVKRAVSQGAKVSPTDISALAHLECDSSLCVTAPTVFRAGEIFRNEVRTCLPYRWIAKVIPSARNDCSAMCSEDSIILVDSESLNPSYRVFSF</sequence>
<evidence type="ECO:0000313" key="2">
    <source>
        <dbReference type="EMBL" id="KAE9404874.1"/>
    </source>
</evidence>
<organism evidence="2 3">
    <name type="scientific">Gymnopus androsaceus JB14</name>
    <dbReference type="NCBI Taxonomy" id="1447944"/>
    <lineage>
        <taxon>Eukaryota</taxon>
        <taxon>Fungi</taxon>
        <taxon>Dikarya</taxon>
        <taxon>Basidiomycota</taxon>
        <taxon>Agaricomycotina</taxon>
        <taxon>Agaricomycetes</taxon>
        <taxon>Agaricomycetidae</taxon>
        <taxon>Agaricales</taxon>
        <taxon>Marasmiineae</taxon>
        <taxon>Omphalotaceae</taxon>
        <taxon>Gymnopus</taxon>
    </lineage>
</organism>
<protein>
    <recommendedName>
        <fullName evidence="1">F-box domain-containing protein</fullName>
    </recommendedName>
</protein>
<dbReference type="OrthoDB" id="3174109at2759"/>
<dbReference type="Pfam" id="PF12937">
    <property type="entry name" value="F-box-like"/>
    <property type="match status" value="1"/>
</dbReference>
<dbReference type="Proteomes" id="UP000799118">
    <property type="component" value="Unassembled WGS sequence"/>
</dbReference>
<dbReference type="CDD" id="cd09917">
    <property type="entry name" value="F-box_SF"/>
    <property type="match status" value="1"/>
</dbReference>
<dbReference type="SUPFAM" id="SSF81383">
    <property type="entry name" value="F-box domain"/>
    <property type="match status" value="1"/>
</dbReference>
<proteinExistence type="predicted"/>